<dbReference type="GO" id="GO:0046872">
    <property type="term" value="F:metal ion binding"/>
    <property type="evidence" value="ECO:0007669"/>
    <property type="project" value="InterPro"/>
</dbReference>
<dbReference type="Gene3D" id="3.40.50.2300">
    <property type="match status" value="1"/>
</dbReference>
<proteinExistence type="inferred from homology"/>
<dbReference type="PROSITE" id="PS50975">
    <property type="entry name" value="ATP_GRASP"/>
    <property type="match status" value="1"/>
</dbReference>
<dbReference type="Pfam" id="PF01451">
    <property type="entry name" value="LMWPc"/>
    <property type="match status" value="1"/>
</dbReference>
<feature type="domain" description="ATP-grasp" evidence="8">
    <location>
        <begin position="121"/>
        <end position="308"/>
    </location>
</feature>
<comment type="similarity">
    <text evidence="1">Belongs to the low molecular weight phosphotyrosine protein phosphatase family.</text>
</comment>
<evidence type="ECO:0000259" key="8">
    <source>
        <dbReference type="PROSITE" id="PS50975"/>
    </source>
</evidence>
<protein>
    <recommendedName>
        <fullName evidence="2">protein-tyrosine-phosphatase</fullName>
        <ecNumber evidence="2">3.1.3.48</ecNumber>
    </recommendedName>
</protein>
<dbReference type="InterPro" id="IPR011761">
    <property type="entry name" value="ATP-grasp"/>
</dbReference>
<evidence type="ECO:0000256" key="1">
    <source>
        <dbReference type="ARBA" id="ARBA00011063"/>
    </source>
</evidence>
<dbReference type="InterPro" id="IPR017867">
    <property type="entry name" value="Tyr_phospatase_low_mol_wt"/>
</dbReference>
<evidence type="ECO:0000313" key="10">
    <source>
        <dbReference type="Proteomes" id="UP000190750"/>
    </source>
</evidence>
<accession>A0A1T1AT46</accession>
<dbReference type="InterPro" id="IPR036196">
    <property type="entry name" value="Ptyr_pPase_sf"/>
</dbReference>
<dbReference type="GO" id="GO:0004725">
    <property type="term" value="F:protein tyrosine phosphatase activity"/>
    <property type="evidence" value="ECO:0007669"/>
    <property type="project" value="UniProtKB-EC"/>
</dbReference>
<dbReference type="EC" id="3.1.3.48" evidence="2"/>
<name>A0A1T1AT46_RHOFE</name>
<dbReference type="Proteomes" id="UP000190750">
    <property type="component" value="Unassembled WGS sequence"/>
</dbReference>
<feature type="active site" evidence="6">
    <location>
        <position position="429"/>
    </location>
</feature>
<keyword evidence="4" id="KW-0904">Protein phosphatase</keyword>
<evidence type="ECO:0000313" key="9">
    <source>
        <dbReference type="EMBL" id="OOV07279.1"/>
    </source>
</evidence>
<dbReference type="GO" id="GO:0005524">
    <property type="term" value="F:ATP binding"/>
    <property type="evidence" value="ECO:0007669"/>
    <property type="project" value="UniProtKB-UniRule"/>
</dbReference>
<evidence type="ECO:0000256" key="2">
    <source>
        <dbReference type="ARBA" id="ARBA00013064"/>
    </source>
</evidence>
<organism evidence="9 10">
    <name type="scientific">Rhodoferax fermentans</name>
    <dbReference type="NCBI Taxonomy" id="28066"/>
    <lineage>
        <taxon>Bacteria</taxon>
        <taxon>Pseudomonadati</taxon>
        <taxon>Pseudomonadota</taxon>
        <taxon>Betaproteobacteria</taxon>
        <taxon>Burkholderiales</taxon>
        <taxon>Comamonadaceae</taxon>
        <taxon>Rhodoferax</taxon>
    </lineage>
</organism>
<keyword evidence="7" id="KW-0547">Nucleotide-binding</keyword>
<dbReference type="SUPFAM" id="SSF52788">
    <property type="entry name" value="Phosphotyrosine protein phosphatases I"/>
    <property type="match status" value="1"/>
</dbReference>
<dbReference type="InterPro" id="IPR023485">
    <property type="entry name" value="Ptyr_pPase"/>
</dbReference>
<dbReference type="InterPro" id="IPR050438">
    <property type="entry name" value="LMW_PTPase"/>
</dbReference>
<evidence type="ECO:0000256" key="3">
    <source>
        <dbReference type="ARBA" id="ARBA00022801"/>
    </source>
</evidence>
<dbReference type="PRINTS" id="PR00719">
    <property type="entry name" value="LMWPTPASE"/>
</dbReference>
<keyword evidence="7" id="KW-0067">ATP-binding</keyword>
<dbReference type="AlphaFoldDB" id="A0A1T1AT46"/>
<dbReference type="PANTHER" id="PTHR11717">
    <property type="entry name" value="LOW MOLECULAR WEIGHT PROTEIN TYROSINE PHOSPHATASE"/>
    <property type="match status" value="1"/>
</dbReference>
<dbReference type="PANTHER" id="PTHR11717:SF31">
    <property type="entry name" value="LOW MOLECULAR WEIGHT PROTEIN-TYROSINE-PHOSPHATASE ETP-RELATED"/>
    <property type="match status" value="1"/>
</dbReference>
<gene>
    <name evidence="9" type="ORF">RF819_11545</name>
</gene>
<reference evidence="9 10" key="1">
    <citation type="submission" date="2017-01" db="EMBL/GenBank/DDBJ databases">
        <title>Genome sequencing of Rhodoferax fermentans JCM 7819.</title>
        <authorList>
            <person name="Kim Y.J."/>
            <person name="Farh M.E.-A."/>
            <person name="Yang D.-C."/>
        </authorList>
    </citation>
    <scope>NUCLEOTIDE SEQUENCE [LARGE SCALE GENOMIC DNA]</scope>
    <source>
        <strain evidence="9 10">JCM 7819</strain>
    </source>
</reference>
<keyword evidence="3" id="KW-0378">Hydrolase</keyword>
<sequence length="567" mass="64936">MPRYKALVIGDDTRSFLATVRSLGRQSIEVHAAPYFMVAPALQSKYITEVHRLPYYLNGGADWLQAIQQLVSAQRFDIIIPCEERSLLPLYKHQHELPSTCVLAIPNHQALDAFFDKLNTRQLATQLDVPVAKGRPLSEHDTTESILAELRLPIVVKQRKSYSWPDLYVRTSVKFIESRTQLDSMLPSLIKGCSDFFFEEIFAGRGLGVSVLCQEGDVLQAFEHHRVHELSGSSYYRKSVPLDPHRLAAVKRMVKAVAYTGVAMFEFKLDEQTGTWILLEVNARPWGSLPLPVSLGVDFPYQLFTLLVLKTTPPAVAYRPNVYGRNFFPDLWQLRAIIAEPLADKPRKLITVAKWAASFFRPVIGREHHDVFTWDDPRPAWLELKQFVQERRNSPPPRTESVLQRLRFLQRKKQAAIQIAFICQGNICRSPYAQIKASEIFLHDKNRFIFCSAGMLPRNQRASPPHAVDAAASRLVDLRNHRSTHANEDLIKNSDLFIIFDKKNYDSFQARYPERVNDVFFISDAVEITPKLKIIDDPDGLSIEIFQKTYLEIDGFLYQILSEIEKS</sequence>
<keyword evidence="10" id="KW-1185">Reference proteome</keyword>
<comment type="caution">
    <text evidence="9">The sequence shown here is derived from an EMBL/GenBank/DDBJ whole genome shotgun (WGS) entry which is preliminary data.</text>
</comment>
<comment type="catalytic activity">
    <reaction evidence="5">
        <text>O-phospho-L-tyrosyl-[protein] + H2O = L-tyrosyl-[protein] + phosphate</text>
        <dbReference type="Rhea" id="RHEA:10684"/>
        <dbReference type="Rhea" id="RHEA-COMP:10136"/>
        <dbReference type="Rhea" id="RHEA-COMP:20101"/>
        <dbReference type="ChEBI" id="CHEBI:15377"/>
        <dbReference type="ChEBI" id="CHEBI:43474"/>
        <dbReference type="ChEBI" id="CHEBI:46858"/>
        <dbReference type="ChEBI" id="CHEBI:61978"/>
        <dbReference type="EC" id="3.1.3.48"/>
    </reaction>
</comment>
<dbReference type="SUPFAM" id="SSF56059">
    <property type="entry name" value="Glutathione synthetase ATP-binding domain-like"/>
    <property type="match status" value="1"/>
</dbReference>
<dbReference type="Gene3D" id="3.30.470.20">
    <property type="entry name" value="ATP-grasp fold, B domain"/>
    <property type="match status" value="1"/>
</dbReference>
<feature type="active site" description="Nucleophile" evidence="6">
    <location>
        <position position="423"/>
    </location>
</feature>
<evidence type="ECO:0000256" key="7">
    <source>
        <dbReference type="PROSITE-ProRule" id="PRU00409"/>
    </source>
</evidence>
<evidence type="ECO:0000256" key="6">
    <source>
        <dbReference type="PIRSR" id="PIRSR617867-1"/>
    </source>
</evidence>
<evidence type="ECO:0000256" key="4">
    <source>
        <dbReference type="ARBA" id="ARBA00022912"/>
    </source>
</evidence>
<dbReference type="EMBL" id="MTJN01000002">
    <property type="protein sequence ID" value="OOV07279.1"/>
    <property type="molecule type" value="Genomic_DNA"/>
</dbReference>
<dbReference type="SMART" id="SM00226">
    <property type="entry name" value="LMWPc"/>
    <property type="match status" value="1"/>
</dbReference>
<dbReference type="STRING" id="28066.RF819_11545"/>
<evidence type="ECO:0000256" key="5">
    <source>
        <dbReference type="ARBA" id="ARBA00051722"/>
    </source>
</evidence>
<feature type="active site" description="Proton donor" evidence="6">
    <location>
        <position position="537"/>
    </location>
</feature>